<organism evidence="1 2">
    <name type="scientific">Mytilus galloprovincialis</name>
    <name type="common">Mediterranean mussel</name>
    <dbReference type="NCBI Taxonomy" id="29158"/>
    <lineage>
        <taxon>Eukaryota</taxon>
        <taxon>Metazoa</taxon>
        <taxon>Spiralia</taxon>
        <taxon>Lophotrochozoa</taxon>
        <taxon>Mollusca</taxon>
        <taxon>Bivalvia</taxon>
        <taxon>Autobranchia</taxon>
        <taxon>Pteriomorphia</taxon>
        <taxon>Mytilida</taxon>
        <taxon>Mytiloidea</taxon>
        <taxon>Mytilidae</taxon>
        <taxon>Mytilinae</taxon>
        <taxon>Mytilus</taxon>
    </lineage>
</organism>
<evidence type="ECO:0000313" key="2">
    <source>
        <dbReference type="Proteomes" id="UP000596742"/>
    </source>
</evidence>
<evidence type="ECO:0000313" key="1">
    <source>
        <dbReference type="EMBL" id="VDI43211.1"/>
    </source>
</evidence>
<reference evidence="1" key="1">
    <citation type="submission" date="2018-11" db="EMBL/GenBank/DDBJ databases">
        <authorList>
            <person name="Alioto T."/>
            <person name="Alioto T."/>
        </authorList>
    </citation>
    <scope>NUCLEOTIDE SEQUENCE</scope>
</reference>
<dbReference type="Proteomes" id="UP000596742">
    <property type="component" value="Unassembled WGS sequence"/>
</dbReference>
<proteinExistence type="predicted"/>
<name>A0A8B6F459_MYTGA</name>
<sequence>MNNQLKTDSVAKLFKLLREFGKKALPLLFRKTGWERNQYMVASIVSLGEIENEDFRFIVEPRNTLERILTDNEECDSFENYSLCFERIVVLLNLPDPSMHGEERLLDPDGRIRRNICNLNAESSVFLNDIKFLDRMKSQFFQKFRTSTTYLICIFSHYVPCMLRVHACAKLIDEYVRKTNDFVIVSSEHRYWETDSKEAWTTMKQNPNIFCLAPKHYCPSKQSEEFIESYLLPWDGTDEPAFHKIREAICKINDINDINHTSRNRNYTNQSTGNSLTMRNIVLCKEKQKNRHFRTKYLNLQCKSMEIADKYIIY</sequence>
<dbReference type="OrthoDB" id="6161736at2759"/>
<comment type="caution">
    <text evidence="1">The sequence shown here is derived from an EMBL/GenBank/DDBJ whole genome shotgun (WGS) entry which is preliminary data.</text>
</comment>
<keyword evidence="2" id="KW-1185">Reference proteome</keyword>
<gene>
    <name evidence="1" type="ORF">MGAL_10B027997</name>
</gene>
<dbReference type="EMBL" id="UYJE01006118">
    <property type="protein sequence ID" value="VDI43211.1"/>
    <property type="molecule type" value="Genomic_DNA"/>
</dbReference>
<protein>
    <submittedName>
        <fullName evidence="1">Uncharacterized protein</fullName>
    </submittedName>
</protein>
<dbReference type="AlphaFoldDB" id="A0A8B6F459"/>
<accession>A0A8B6F459</accession>